<reference evidence="3 4" key="1">
    <citation type="submission" date="2019-03" db="EMBL/GenBank/DDBJ databases">
        <title>Genomic Encyclopedia of Type Strains, Phase IV (KMG-IV): sequencing the most valuable type-strain genomes for metagenomic binning, comparative biology and taxonomic classification.</title>
        <authorList>
            <person name="Goeker M."/>
        </authorList>
    </citation>
    <scope>NUCLEOTIDE SEQUENCE [LARGE SCALE GENOMIC DNA]</scope>
    <source>
        <strain evidence="3 4">DSM 5604</strain>
    </source>
</reference>
<feature type="transmembrane region" description="Helical" evidence="1">
    <location>
        <begin position="41"/>
        <end position="62"/>
    </location>
</feature>
<gene>
    <name evidence="3" type="ORF">C8D85_2643</name>
</gene>
<keyword evidence="1" id="KW-1133">Transmembrane helix</keyword>
<organism evidence="3 4">
    <name type="scientific">Marinomonas communis</name>
    <dbReference type="NCBI Taxonomy" id="28254"/>
    <lineage>
        <taxon>Bacteria</taxon>
        <taxon>Pseudomonadati</taxon>
        <taxon>Pseudomonadota</taxon>
        <taxon>Gammaproteobacteria</taxon>
        <taxon>Oceanospirillales</taxon>
        <taxon>Oceanospirillaceae</taxon>
        <taxon>Marinomonas</taxon>
    </lineage>
</organism>
<name>A0A4R6XAQ2_9GAMM</name>
<sequence>MDTEERFDNLCDRFGDLRNKMRTISKTSFHASTRLKVHAKYSAYTIILVCLGVLALSLMQAYSVGGGFDAKDIGLIQSFYLCVVMVYSFLLYKKDYAGFSAKMDAYSSQFFELEMKVIDRLFEDYYNKLEQLEEKNYLKYEDEYNSLLKLYEESAIYKFRGDYYRAQLELPEFYDVEVHKWLALNAKAIFWNCLNFISYPVVLASLGWVIFTYVGS</sequence>
<keyword evidence="1" id="KW-0812">Transmembrane</keyword>
<dbReference type="EMBL" id="SNZA01000004">
    <property type="protein sequence ID" value="TDR12608.1"/>
    <property type="molecule type" value="Genomic_DNA"/>
</dbReference>
<evidence type="ECO:0000313" key="4">
    <source>
        <dbReference type="Proteomes" id="UP000295729"/>
    </source>
</evidence>
<feature type="transmembrane region" description="Helical" evidence="1">
    <location>
        <begin position="189"/>
        <end position="211"/>
    </location>
</feature>
<protein>
    <recommendedName>
        <fullName evidence="2">SMODS and SLOG-associating 2TM effector domain-containing protein</fullName>
    </recommendedName>
</protein>
<dbReference type="RefSeq" id="WP_133563444.1">
    <property type="nucleotide sequence ID" value="NZ_SNZA01000004.1"/>
</dbReference>
<keyword evidence="1" id="KW-0472">Membrane</keyword>
<accession>A0A4R6XAQ2</accession>
<dbReference type="NCBIfam" id="NF033631">
    <property type="entry name" value="SLATT_5"/>
    <property type="match status" value="1"/>
</dbReference>
<proteinExistence type="predicted"/>
<keyword evidence="4" id="KW-1185">Reference proteome</keyword>
<dbReference type="AlphaFoldDB" id="A0A4R6XAQ2"/>
<evidence type="ECO:0000313" key="3">
    <source>
        <dbReference type="EMBL" id="TDR12608.1"/>
    </source>
</evidence>
<dbReference type="InterPro" id="IPR041115">
    <property type="entry name" value="SLATT_5"/>
</dbReference>
<feature type="domain" description="SMODS and SLOG-associating 2TM effector" evidence="2">
    <location>
        <begin position="16"/>
        <end position="198"/>
    </location>
</feature>
<dbReference type="Proteomes" id="UP000295729">
    <property type="component" value="Unassembled WGS sequence"/>
</dbReference>
<feature type="transmembrane region" description="Helical" evidence="1">
    <location>
        <begin position="74"/>
        <end position="92"/>
    </location>
</feature>
<evidence type="ECO:0000256" key="1">
    <source>
        <dbReference type="SAM" id="Phobius"/>
    </source>
</evidence>
<dbReference type="OrthoDB" id="130638at135619"/>
<evidence type="ECO:0000259" key="2">
    <source>
        <dbReference type="Pfam" id="PF18160"/>
    </source>
</evidence>
<comment type="caution">
    <text evidence="3">The sequence shown here is derived from an EMBL/GenBank/DDBJ whole genome shotgun (WGS) entry which is preliminary data.</text>
</comment>
<dbReference type="Pfam" id="PF18160">
    <property type="entry name" value="SLATT_5"/>
    <property type="match status" value="1"/>
</dbReference>